<dbReference type="GO" id="GO:0008982">
    <property type="term" value="F:protein-N(PI)-phosphohistidine-sugar phosphotransferase activity"/>
    <property type="evidence" value="ECO:0007669"/>
    <property type="project" value="InterPro"/>
</dbReference>
<dbReference type="GO" id="GO:0009401">
    <property type="term" value="P:phosphoenolpyruvate-dependent sugar phosphotransferase system"/>
    <property type="evidence" value="ECO:0007669"/>
    <property type="project" value="UniProtKB-KW"/>
</dbReference>
<dbReference type="HOGENOM" id="CLU_012312_1_0_14"/>
<dbReference type="RefSeq" id="WP_020834271.1">
    <property type="nucleotide sequence ID" value="NC_021846.1"/>
</dbReference>
<reference evidence="11 12" key="1">
    <citation type="journal article" date="2013" name="Genome Biol. Evol.">
        <title>Comparison of metabolic capacities and inference of gene content evolution in mosquito-associated Spiroplasma diminutum and S. taiwanense.</title>
        <authorList>
            <person name="Lo W.S."/>
            <person name="Ku C."/>
            <person name="Chen L.L."/>
            <person name="Chang T.H."/>
            <person name="Kuo C.H."/>
        </authorList>
    </citation>
    <scope>NUCLEOTIDE SEQUENCE [LARGE SCALE GENOMIC DNA]</scope>
    <source>
        <strain evidence="11">CT-1</strain>
    </source>
</reference>
<feature type="transmembrane region" description="Helical" evidence="9">
    <location>
        <begin position="405"/>
        <end position="426"/>
    </location>
</feature>
<keyword evidence="2" id="KW-0813">Transport</keyword>
<dbReference type="Pfam" id="PF02378">
    <property type="entry name" value="PTS_EIIC"/>
    <property type="match status" value="2"/>
</dbReference>
<feature type="transmembrane region" description="Helical" evidence="9">
    <location>
        <begin position="187"/>
        <end position="210"/>
    </location>
</feature>
<keyword evidence="4" id="KW-0762">Sugar transport</keyword>
<dbReference type="InterPro" id="IPR050429">
    <property type="entry name" value="PTS_Glucose_EIICBA"/>
</dbReference>
<dbReference type="PANTHER" id="PTHR30009:SF20">
    <property type="entry name" value="PTS SYSTEM GLUCOSE-SPECIFIC EIICB COMPONENT-RELATED"/>
    <property type="match status" value="1"/>
</dbReference>
<dbReference type="PATRIC" id="fig|1276220.3.peg.496"/>
<feature type="transmembrane region" description="Helical" evidence="9">
    <location>
        <begin position="371"/>
        <end position="393"/>
    </location>
</feature>
<dbReference type="GO" id="GO:0005886">
    <property type="term" value="C:plasma membrane"/>
    <property type="evidence" value="ECO:0007669"/>
    <property type="project" value="UniProtKB-SubCell"/>
</dbReference>
<evidence type="ECO:0000256" key="9">
    <source>
        <dbReference type="SAM" id="Phobius"/>
    </source>
</evidence>
<evidence type="ECO:0000256" key="8">
    <source>
        <dbReference type="ARBA" id="ARBA00023136"/>
    </source>
</evidence>
<gene>
    <name evidence="11" type="primary">ptsG</name>
    <name evidence="11" type="ORF">STAIW_v1c04900</name>
</gene>
<evidence type="ECO:0000256" key="7">
    <source>
        <dbReference type="ARBA" id="ARBA00022989"/>
    </source>
</evidence>
<dbReference type="InterPro" id="IPR003352">
    <property type="entry name" value="PTS_EIIC"/>
</dbReference>
<feature type="domain" description="PTS EIIC type-1" evidence="10">
    <location>
        <begin position="18"/>
        <end position="517"/>
    </location>
</feature>
<dbReference type="PROSITE" id="PS51103">
    <property type="entry name" value="PTS_EIIC_TYPE_1"/>
    <property type="match status" value="1"/>
</dbReference>
<protein>
    <submittedName>
        <fullName evidence="11">PTS system glucose-specific IIBC component</fullName>
    </submittedName>
</protein>
<organism evidence="11 12">
    <name type="scientific">Spiroplasma taiwanense CT-1</name>
    <dbReference type="NCBI Taxonomy" id="1276220"/>
    <lineage>
        <taxon>Bacteria</taxon>
        <taxon>Bacillati</taxon>
        <taxon>Mycoplasmatota</taxon>
        <taxon>Mollicutes</taxon>
        <taxon>Entomoplasmatales</taxon>
        <taxon>Spiroplasmataceae</taxon>
        <taxon>Spiroplasma</taxon>
    </lineage>
</organism>
<keyword evidence="6 9" id="KW-0812">Transmembrane</keyword>
<feature type="transmembrane region" description="Helical" evidence="9">
    <location>
        <begin position="94"/>
        <end position="116"/>
    </location>
</feature>
<feature type="transmembrane region" description="Helical" evidence="9">
    <location>
        <begin position="137"/>
        <end position="167"/>
    </location>
</feature>
<evidence type="ECO:0000256" key="1">
    <source>
        <dbReference type="ARBA" id="ARBA00004651"/>
    </source>
</evidence>
<proteinExistence type="predicted"/>
<dbReference type="PANTHER" id="PTHR30009">
    <property type="entry name" value="CYTOCHROME C-TYPE SYNTHESIS PROTEIN AND PTS TRANSMEMBRANE COMPONENT"/>
    <property type="match status" value="1"/>
</dbReference>
<dbReference type="KEGG" id="stai:STAIW_v1c04900"/>
<dbReference type="OrthoDB" id="9764327at2"/>
<dbReference type="GO" id="GO:0090563">
    <property type="term" value="F:protein-phosphocysteine-sugar phosphotransferase activity"/>
    <property type="evidence" value="ECO:0007669"/>
    <property type="project" value="TreeGrafter"/>
</dbReference>
<evidence type="ECO:0000313" key="11">
    <source>
        <dbReference type="EMBL" id="AGR41132.1"/>
    </source>
</evidence>
<evidence type="ECO:0000256" key="6">
    <source>
        <dbReference type="ARBA" id="ARBA00022692"/>
    </source>
</evidence>
<sequence>MKEQLEIKDFSLSWYTKNSIKSFFKKVGHSFGFVIVLMPIFGVIFSIGNIIAKYESEANIFAKLFTSTGSILFSNIGLWFTIAIIIGFTSNKGVAVYSGIIFYLIFNIFISSFISIKNAENNLFNIWFWKNLNQKTLLTNFFFGNIKVFNSGVIGGIIIGTIVTISYKKFKNITLPKGLSFFEKERFVLLITPIFAFILASLFIIIWPLIGIAMSFFGSAVAKSPIGLDAFIFRTIQRMLIPFGSSLLWQSPMWYSQIGGELANYQQDLLIEFLLRHYGESSLQWKDILKSLPQIDWNLADLQESFSLALSQNSISVPQDFNEQIKIWFENTQYIWDRNPVGDQFISIEVLSNNYITIDDCWNVGLRVTRFLTGGFVNSMFTLPAIAFSMLLVTPKGQRRAEVGMYITASLTAFLIGVTELIEFLFCYSLPLFYFAIYCPFNGLIAMITSLFKVKIGTTFSTGLMDFTFNGVIPTVNGQNTNIWILPIIGIFSAILIFIISQLYFKKVKFNPSKILDNKNSDKDKVLEVLSIFDGIKNIIKIEIKDNNLLLTQKNQKIDENWLKWFDSIKNQNHELALEFKQDKTKIIELFVVSLNSNFKIREYKKQDLNKYKEIKTIFKNKQ</sequence>
<keyword evidence="5" id="KW-0598">Phosphotransferase system</keyword>
<dbReference type="eggNOG" id="COG1263">
    <property type="taxonomic scope" value="Bacteria"/>
</dbReference>
<dbReference type="EMBL" id="CP005074">
    <property type="protein sequence ID" value="AGR41132.1"/>
    <property type="molecule type" value="Genomic_DNA"/>
</dbReference>
<dbReference type="AlphaFoldDB" id="S5LZJ5"/>
<dbReference type="InterPro" id="IPR013013">
    <property type="entry name" value="PTS_EIIC_1"/>
</dbReference>
<feature type="transmembrane region" description="Helical" evidence="9">
    <location>
        <begin position="64"/>
        <end position="88"/>
    </location>
</feature>
<keyword evidence="8 9" id="KW-0472">Membrane</keyword>
<comment type="subcellular location">
    <subcellularLocation>
        <location evidence="1">Cell membrane</location>
        <topology evidence="1">Multi-pass membrane protein</topology>
    </subcellularLocation>
</comment>
<keyword evidence="7 9" id="KW-1133">Transmembrane helix</keyword>
<keyword evidence="12" id="KW-1185">Reference proteome</keyword>
<feature type="transmembrane region" description="Helical" evidence="9">
    <location>
        <begin position="31"/>
        <end position="52"/>
    </location>
</feature>
<evidence type="ECO:0000256" key="4">
    <source>
        <dbReference type="ARBA" id="ARBA00022597"/>
    </source>
</evidence>
<evidence type="ECO:0000259" key="10">
    <source>
        <dbReference type="PROSITE" id="PS51103"/>
    </source>
</evidence>
<accession>S5LZJ5</accession>
<keyword evidence="3" id="KW-1003">Cell membrane</keyword>
<name>S5LZJ5_9MOLU</name>
<dbReference type="STRING" id="1276220.STAIW_v1c04900"/>
<feature type="transmembrane region" description="Helical" evidence="9">
    <location>
        <begin position="231"/>
        <end position="249"/>
    </location>
</feature>
<feature type="transmembrane region" description="Helical" evidence="9">
    <location>
        <begin position="432"/>
        <end position="452"/>
    </location>
</feature>
<evidence type="ECO:0000256" key="3">
    <source>
        <dbReference type="ARBA" id="ARBA00022475"/>
    </source>
</evidence>
<evidence type="ECO:0000256" key="2">
    <source>
        <dbReference type="ARBA" id="ARBA00022448"/>
    </source>
</evidence>
<evidence type="ECO:0000313" key="12">
    <source>
        <dbReference type="Proteomes" id="UP000014984"/>
    </source>
</evidence>
<feature type="transmembrane region" description="Helical" evidence="9">
    <location>
        <begin position="483"/>
        <end position="505"/>
    </location>
</feature>
<dbReference type="Proteomes" id="UP000014984">
    <property type="component" value="Chromosome"/>
</dbReference>
<evidence type="ECO:0000256" key="5">
    <source>
        <dbReference type="ARBA" id="ARBA00022683"/>
    </source>
</evidence>